<proteinExistence type="predicted"/>
<evidence type="ECO:0000313" key="1">
    <source>
        <dbReference type="EMBL" id="KGM98957.1"/>
    </source>
</evidence>
<reference evidence="1 2" key="1">
    <citation type="submission" date="2014-01" db="EMBL/GenBank/DDBJ databases">
        <title>Plasmidome dynamics in the species complex Clostridium novyi sensu lato converts strains of independent lineages into distinctly different pathogens.</title>
        <authorList>
            <person name="Skarin H."/>
            <person name="Segerman B."/>
        </authorList>
    </citation>
    <scope>NUCLEOTIDE SEQUENCE [LARGE SCALE GENOMIC DNA]</scope>
    <source>
        <strain evidence="1 2">DC5</strain>
    </source>
</reference>
<evidence type="ECO:0000313" key="2">
    <source>
        <dbReference type="Proteomes" id="UP000030014"/>
    </source>
</evidence>
<dbReference type="SUPFAM" id="SSF50494">
    <property type="entry name" value="Trypsin-like serine proteases"/>
    <property type="match status" value="1"/>
</dbReference>
<dbReference type="Gene3D" id="2.40.10.10">
    <property type="entry name" value="Trypsin-like serine proteases"/>
    <property type="match status" value="2"/>
</dbReference>
<accession>A0A0A0IDD2</accession>
<dbReference type="RefSeq" id="WP_039259643.1">
    <property type="nucleotide sequence ID" value="NZ_JDRY01000041.1"/>
</dbReference>
<comment type="caution">
    <text evidence="1">The sequence shown here is derived from an EMBL/GenBank/DDBJ whole genome shotgun (WGS) entry which is preliminary data.</text>
</comment>
<protein>
    <recommendedName>
        <fullName evidence="3">Peptidase S1 domain-containing protein</fullName>
    </recommendedName>
</protein>
<evidence type="ECO:0008006" key="3">
    <source>
        <dbReference type="Google" id="ProtNLM"/>
    </source>
</evidence>
<name>A0A0A0IDD2_CLOBO</name>
<dbReference type="EMBL" id="JDRY01000041">
    <property type="protein sequence ID" value="KGM98957.1"/>
    <property type="molecule type" value="Genomic_DNA"/>
</dbReference>
<gene>
    <name evidence="1" type="ORF">Z955_09635</name>
</gene>
<dbReference type="AlphaFoldDB" id="A0A0A0IDD2"/>
<organism evidence="1 2">
    <name type="scientific">Clostridium botulinum C/D str. DC5</name>
    <dbReference type="NCBI Taxonomy" id="1443128"/>
    <lineage>
        <taxon>Bacteria</taxon>
        <taxon>Bacillati</taxon>
        <taxon>Bacillota</taxon>
        <taxon>Clostridia</taxon>
        <taxon>Eubacteriales</taxon>
        <taxon>Clostridiaceae</taxon>
        <taxon>Clostridium</taxon>
    </lineage>
</organism>
<dbReference type="InterPro" id="IPR009003">
    <property type="entry name" value="Peptidase_S1_PA"/>
</dbReference>
<dbReference type="Proteomes" id="UP000030014">
    <property type="component" value="Unassembled WGS sequence"/>
</dbReference>
<dbReference type="InterPro" id="IPR043504">
    <property type="entry name" value="Peptidase_S1_PA_chymotrypsin"/>
</dbReference>
<sequence length="533" mass="59501">MNYIDVVNDSDSKIKFELIYHLDKQVIVDSTPDFGPKKIRRLDLPYNAIVIIFRVWVLLSNAKYKLIYDESISKSERRCYGVRGSGQSAICERIDCSILPNTDFVDVRNKTLNQIRFEIIYTIQGMGYKESSLDIKPNRGSSLLIPRTAENVQLKVFILEEKLHQDVWHPIYAEYMKHPFKFCYQVTGEFPKVDCKKVPCKNNGDNDIPTTNPTQPCPCCCCNCKCIFPTLQNQISYICKNEYEFFLNKLNVQAVGLGYKEIQGIVTNEMCIKVFVSEKTPPGNLPPSDLIPPIYNGIKTDVVESGIFTPCELTKKVRPAHPGYSIGPAGYKVAGTLGCIVQNPSEKAYYILSTNHILAQLGKVQIDTPILQPGVLDGGKVDTDTIAHLTRYIPIKMKTLFKTPENYVDAAIAKVSNTSLISSKIAIVNNNIKRLGAPAIADRVFKIGRTTERTYGVITAIDVTQVINYPEGKALFKEQILTSTRSNTGDSGSILLNPNMEALGLLSSASKDFTTFSDMTLITSLLHVQLVTH</sequence>